<feature type="transmembrane region" description="Helical" evidence="2">
    <location>
        <begin position="66"/>
        <end position="87"/>
    </location>
</feature>
<evidence type="ECO:0000256" key="1">
    <source>
        <dbReference type="SAM" id="MobiDB-lite"/>
    </source>
</evidence>
<dbReference type="Pfam" id="PF03729">
    <property type="entry name" value="DUF308"/>
    <property type="match status" value="1"/>
</dbReference>
<evidence type="ECO:0000313" key="4">
    <source>
        <dbReference type="Proteomes" id="UP000635606"/>
    </source>
</evidence>
<protein>
    <submittedName>
        <fullName evidence="3">Uncharacterized protein</fullName>
    </submittedName>
</protein>
<evidence type="ECO:0000256" key="2">
    <source>
        <dbReference type="SAM" id="Phobius"/>
    </source>
</evidence>
<feature type="region of interest" description="Disordered" evidence="1">
    <location>
        <begin position="124"/>
        <end position="171"/>
    </location>
</feature>
<proteinExistence type="predicted"/>
<dbReference type="Proteomes" id="UP000635606">
    <property type="component" value="Unassembled WGS sequence"/>
</dbReference>
<feature type="transmembrane region" description="Helical" evidence="2">
    <location>
        <begin position="99"/>
        <end position="116"/>
    </location>
</feature>
<feature type="transmembrane region" description="Helical" evidence="2">
    <location>
        <begin position="15"/>
        <end position="35"/>
    </location>
</feature>
<sequence>MADQHPAPGDSFLRWWVPAALGVASIVAGVTLQVLPDMPLRVMVAVVGAGLVLAGISRLSRLGPGWAVLAPVVAAMWLLSGLLQLVIAATVDGPATPRLLALGGVSTLVGTAFAVWPRSLPLAPAPGTGAPDAGPTGPGRPDDLTSDATEAEPWDACSQSSPGSFPDSRYS</sequence>
<keyword evidence="4" id="KW-1185">Reference proteome</keyword>
<accession>A0A8J4A4M0</accession>
<dbReference type="AlphaFoldDB" id="A0A8J4A4M0"/>
<dbReference type="InterPro" id="IPR005325">
    <property type="entry name" value="DUF308_memb"/>
</dbReference>
<comment type="caution">
    <text evidence="3">The sequence shown here is derived from an EMBL/GenBank/DDBJ whole genome shotgun (WGS) entry which is preliminary data.</text>
</comment>
<feature type="compositionally biased region" description="Low complexity" evidence="1">
    <location>
        <begin position="124"/>
        <end position="135"/>
    </location>
</feature>
<dbReference type="EMBL" id="BOPH01000102">
    <property type="protein sequence ID" value="GIJ72636.1"/>
    <property type="molecule type" value="Genomic_DNA"/>
</dbReference>
<reference evidence="3" key="1">
    <citation type="submission" date="2021-01" db="EMBL/GenBank/DDBJ databases">
        <title>Whole genome shotgun sequence of Virgisporangium ochraceum NBRC 16418.</title>
        <authorList>
            <person name="Komaki H."/>
            <person name="Tamura T."/>
        </authorList>
    </citation>
    <scope>NUCLEOTIDE SEQUENCE</scope>
    <source>
        <strain evidence="3">NBRC 16418</strain>
    </source>
</reference>
<gene>
    <name evidence="3" type="ORF">Voc01_075530</name>
</gene>
<organism evidence="3 4">
    <name type="scientific">Virgisporangium ochraceum</name>
    <dbReference type="NCBI Taxonomy" id="65505"/>
    <lineage>
        <taxon>Bacteria</taxon>
        <taxon>Bacillati</taxon>
        <taxon>Actinomycetota</taxon>
        <taxon>Actinomycetes</taxon>
        <taxon>Micromonosporales</taxon>
        <taxon>Micromonosporaceae</taxon>
        <taxon>Virgisporangium</taxon>
    </lineage>
</organism>
<dbReference type="RefSeq" id="WP_203932473.1">
    <property type="nucleotide sequence ID" value="NZ_BOPH01000102.1"/>
</dbReference>
<name>A0A8J4A4M0_9ACTN</name>
<keyword evidence="2" id="KW-0472">Membrane</keyword>
<evidence type="ECO:0000313" key="3">
    <source>
        <dbReference type="EMBL" id="GIJ72636.1"/>
    </source>
</evidence>
<keyword evidence="2" id="KW-0812">Transmembrane</keyword>
<feature type="transmembrane region" description="Helical" evidence="2">
    <location>
        <begin position="42"/>
        <end position="60"/>
    </location>
</feature>
<keyword evidence="2" id="KW-1133">Transmembrane helix</keyword>